<feature type="transmembrane region" description="Helical" evidence="1">
    <location>
        <begin position="59"/>
        <end position="79"/>
    </location>
</feature>
<accession>A0A3D8PSW2</accession>
<keyword evidence="1" id="KW-0812">Transmembrane</keyword>
<feature type="transmembrane region" description="Helical" evidence="1">
    <location>
        <begin position="85"/>
        <end position="103"/>
    </location>
</feature>
<dbReference type="EMBL" id="PIOC01000014">
    <property type="protein sequence ID" value="RDW19216.1"/>
    <property type="molecule type" value="Genomic_DNA"/>
</dbReference>
<keyword evidence="3" id="KW-1185">Reference proteome</keyword>
<name>A0A3D8PSW2_9BACI</name>
<evidence type="ECO:0000256" key="1">
    <source>
        <dbReference type="SAM" id="Phobius"/>
    </source>
</evidence>
<comment type="caution">
    <text evidence="2">The sequence shown here is derived from an EMBL/GenBank/DDBJ whole genome shotgun (WGS) entry which is preliminary data.</text>
</comment>
<dbReference type="Proteomes" id="UP000257143">
    <property type="component" value="Unassembled WGS sequence"/>
</dbReference>
<proteinExistence type="predicted"/>
<evidence type="ECO:0000313" key="2">
    <source>
        <dbReference type="EMBL" id="RDW19216.1"/>
    </source>
</evidence>
<organism evidence="2 3">
    <name type="scientific">Oceanobacillus arenosus</name>
    <dbReference type="NCBI Taxonomy" id="1229153"/>
    <lineage>
        <taxon>Bacteria</taxon>
        <taxon>Bacillati</taxon>
        <taxon>Bacillota</taxon>
        <taxon>Bacilli</taxon>
        <taxon>Bacillales</taxon>
        <taxon>Bacillaceae</taxon>
        <taxon>Oceanobacillus</taxon>
    </lineage>
</organism>
<feature type="transmembrane region" description="Helical" evidence="1">
    <location>
        <begin position="164"/>
        <end position="181"/>
    </location>
</feature>
<feature type="transmembrane region" description="Helical" evidence="1">
    <location>
        <begin position="141"/>
        <end position="157"/>
    </location>
</feature>
<dbReference type="OrthoDB" id="2380880at2"/>
<evidence type="ECO:0008006" key="4">
    <source>
        <dbReference type="Google" id="ProtNLM"/>
    </source>
</evidence>
<sequence>MADNERIAIIVNEVKYWKAHKLLPAAQCDFLLALYTNGANITEEQEIFTDNKKRVNLNLIIQGILLILLLPSSFLVLYFTKFQPGLQLGILILFLSFAAWAFGSRRKTKGFIQQLAIVIGLFIVLLLAVFLSDLFFSNQPILQYVIPLNFVGWFMIGRKLRIQYLTITSVFLLFFSIIYFTL</sequence>
<gene>
    <name evidence="2" type="ORF">CWR48_09235</name>
</gene>
<dbReference type="AlphaFoldDB" id="A0A3D8PSW2"/>
<protein>
    <recommendedName>
        <fullName evidence="4">DUF2157 domain-containing protein</fullName>
    </recommendedName>
</protein>
<keyword evidence="1" id="KW-0472">Membrane</keyword>
<feature type="transmembrane region" description="Helical" evidence="1">
    <location>
        <begin position="115"/>
        <end position="135"/>
    </location>
</feature>
<keyword evidence="1" id="KW-1133">Transmembrane helix</keyword>
<evidence type="ECO:0000313" key="3">
    <source>
        <dbReference type="Proteomes" id="UP000257143"/>
    </source>
</evidence>
<dbReference type="RefSeq" id="WP_115772949.1">
    <property type="nucleotide sequence ID" value="NZ_PIOC01000014.1"/>
</dbReference>
<reference evidence="3" key="1">
    <citation type="submission" date="2017-11" db="EMBL/GenBank/DDBJ databases">
        <authorList>
            <person name="Zhu W."/>
        </authorList>
    </citation>
    <scope>NUCLEOTIDE SEQUENCE [LARGE SCALE GENOMIC DNA]</scope>
    <source>
        <strain evidence="3">CAU 1183</strain>
    </source>
</reference>